<keyword evidence="5" id="KW-1185">Reference proteome</keyword>
<keyword evidence="2" id="KW-0540">Nuclease</keyword>
<keyword evidence="2" id="KW-0378">Hydrolase</keyword>
<dbReference type="EMBL" id="DQAY01000054">
    <property type="protein sequence ID" value="HCO23177.1"/>
    <property type="molecule type" value="Genomic_DNA"/>
</dbReference>
<dbReference type="SUPFAM" id="SSF53098">
    <property type="entry name" value="Ribonuclease H-like"/>
    <property type="match status" value="1"/>
</dbReference>
<organism evidence="2 4">
    <name type="scientific">Gimesia maris</name>
    <dbReference type="NCBI Taxonomy" id="122"/>
    <lineage>
        <taxon>Bacteria</taxon>
        <taxon>Pseudomonadati</taxon>
        <taxon>Planctomycetota</taxon>
        <taxon>Planctomycetia</taxon>
        <taxon>Planctomycetales</taxon>
        <taxon>Planctomycetaceae</taxon>
        <taxon>Gimesia</taxon>
    </lineage>
</organism>
<dbReference type="InterPro" id="IPR012337">
    <property type="entry name" value="RNaseH-like_sf"/>
</dbReference>
<dbReference type="CDD" id="cd05782">
    <property type="entry name" value="DNA_polB_like1_exo"/>
    <property type="match status" value="1"/>
</dbReference>
<dbReference type="InterPro" id="IPR036397">
    <property type="entry name" value="RNaseH_sf"/>
</dbReference>
<dbReference type="EMBL" id="CP042910">
    <property type="protein sequence ID" value="QEG14445.1"/>
    <property type="molecule type" value="Genomic_DNA"/>
</dbReference>
<dbReference type="GO" id="GO:0003676">
    <property type="term" value="F:nucleic acid binding"/>
    <property type="evidence" value="ECO:0007669"/>
    <property type="project" value="InterPro"/>
</dbReference>
<evidence type="ECO:0000313" key="2">
    <source>
        <dbReference type="EMBL" id="HCO23177.1"/>
    </source>
</evidence>
<sequence>MSQPPVSYLVFDVEAIADGDLISRVRYPGEELSPADALARYQSEQVEATGSDFIPATFMLPVSVAVAKLSEDYRLQDLTVLDAPDFRPHIITKKFWQGWVHYGQPTFVTFNGRGYDLPVLELAAYRYGISLPEWFNVNARSFDQSRNRYNTGAHLDLMDLFSNFGAGRVTGGLNLLANLIGKPGKTGIDGSQVQSMYDSGKVNEINDYCRCDVLDTYFVFLRSRVLAGFLSIDTEQEIVTEAYRYLEREAKSNKAYQHYLEHWGDWEPPTE</sequence>
<accession>A0A3D3R589</accession>
<dbReference type="GO" id="GO:0004527">
    <property type="term" value="F:exonuclease activity"/>
    <property type="evidence" value="ECO:0007669"/>
    <property type="project" value="UniProtKB-KW"/>
</dbReference>
<dbReference type="Proteomes" id="UP000263642">
    <property type="component" value="Unassembled WGS sequence"/>
</dbReference>
<evidence type="ECO:0000313" key="3">
    <source>
        <dbReference type="EMBL" id="QEG14445.1"/>
    </source>
</evidence>
<dbReference type="Pfam" id="PF10108">
    <property type="entry name" value="DNA_pol_B_exo2"/>
    <property type="match status" value="1"/>
</dbReference>
<dbReference type="Proteomes" id="UP000322887">
    <property type="component" value="Chromosome"/>
</dbReference>
<reference evidence="3 5" key="2">
    <citation type="submission" date="2019-08" db="EMBL/GenBank/DDBJ databases">
        <title>Deep-cultivation of Planctomycetes and their phenomic and genomic characterization uncovers novel biology.</title>
        <authorList>
            <person name="Wiegand S."/>
            <person name="Jogler M."/>
            <person name="Boedeker C."/>
            <person name="Pinto D."/>
            <person name="Vollmers J."/>
            <person name="Rivas-Marin E."/>
            <person name="Kohn T."/>
            <person name="Peeters S.H."/>
            <person name="Heuer A."/>
            <person name="Rast P."/>
            <person name="Oberbeckmann S."/>
            <person name="Bunk B."/>
            <person name="Jeske O."/>
            <person name="Meyerdierks A."/>
            <person name="Storesund J.E."/>
            <person name="Kallscheuer N."/>
            <person name="Luecker S."/>
            <person name="Lage O.M."/>
            <person name="Pohl T."/>
            <person name="Merkel B.J."/>
            <person name="Hornburger P."/>
            <person name="Mueller R.-W."/>
            <person name="Bruemmer F."/>
            <person name="Labrenz M."/>
            <person name="Spormann A.M."/>
            <person name="Op den Camp H."/>
            <person name="Overmann J."/>
            <person name="Amann R."/>
            <person name="Jetten M.S.M."/>
            <person name="Mascher T."/>
            <person name="Medema M.H."/>
            <person name="Devos D.P."/>
            <person name="Kaster A.-K."/>
            <person name="Ovreas L."/>
            <person name="Rohde M."/>
            <person name="Galperin M.Y."/>
            <person name="Jogler C."/>
        </authorList>
    </citation>
    <scope>NUCLEOTIDE SEQUENCE [LARGE SCALE GENOMIC DNA]</scope>
    <source>
        <strain evidence="3 5">DSM 8797</strain>
    </source>
</reference>
<feature type="domain" description="Predicted 3'-5' exonuclease PolB-like" evidence="1">
    <location>
        <begin position="51"/>
        <end position="263"/>
    </location>
</feature>
<protein>
    <submittedName>
        <fullName evidence="2 3">3'-5' exonuclease</fullName>
    </submittedName>
</protein>
<evidence type="ECO:0000259" key="1">
    <source>
        <dbReference type="Pfam" id="PF10108"/>
    </source>
</evidence>
<gene>
    <name evidence="2" type="ORF">DIT97_09000</name>
    <name evidence="3" type="ORF">GmarT_02800</name>
</gene>
<keyword evidence="2" id="KW-0269">Exonuclease</keyword>
<name>A0A3D3R589_9PLAN</name>
<evidence type="ECO:0000313" key="4">
    <source>
        <dbReference type="Proteomes" id="UP000263642"/>
    </source>
</evidence>
<dbReference type="Gene3D" id="3.30.420.10">
    <property type="entry name" value="Ribonuclease H-like superfamily/Ribonuclease H"/>
    <property type="match status" value="1"/>
</dbReference>
<dbReference type="InterPro" id="IPR019288">
    <property type="entry name" value="3'-5'_exonuclease_PolB-like"/>
</dbReference>
<evidence type="ECO:0000313" key="5">
    <source>
        <dbReference type="Proteomes" id="UP000322887"/>
    </source>
</evidence>
<reference evidence="2 4" key="1">
    <citation type="journal article" date="2018" name="Nat. Biotechnol.">
        <title>A standardized bacterial taxonomy based on genome phylogeny substantially revises the tree of life.</title>
        <authorList>
            <person name="Parks D.H."/>
            <person name="Chuvochina M."/>
            <person name="Waite D.W."/>
            <person name="Rinke C."/>
            <person name="Skarshewski A."/>
            <person name="Chaumeil P.A."/>
            <person name="Hugenholtz P."/>
        </authorList>
    </citation>
    <scope>NUCLEOTIDE SEQUENCE [LARGE SCALE GENOMIC DNA]</scope>
    <source>
        <strain evidence="2">UBA9375</strain>
    </source>
</reference>
<dbReference type="GeneID" id="98644973"/>
<proteinExistence type="predicted"/>
<dbReference type="RefSeq" id="WP_044238126.1">
    <property type="nucleotide sequence ID" value="NZ_CP036341.1"/>
</dbReference>
<dbReference type="AlphaFoldDB" id="A0A3D3R589"/>